<proteinExistence type="predicted"/>
<dbReference type="EMBL" id="LM676436">
    <property type="protein sequence ID" value="CEP27501.1"/>
    <property type="molecule type" value="Genomic_DNA"/>
</dbReference>
<evidence type="ECO:0000259" key="1">
    <source>
        <dbReference type="Pfam" id="PF01037"/>
    </source>
</evidence>
<name>A0A068VTQ1_PROFF</name>
<dbReference type="RefSeq" id="WP_013161441.1">
    <property type="nucleotide sequence ID" value="NZ_CP010341.1"/>
</dbReference>
<organism evidence="2">
    <name type="scientific">Propionibacterium freudenreichii subsp. freudenreichii</name>
    <dbReference type="NCBI Taxonomy" id="66712"/>
    <lineage>
        <taxon>Bacteria</taxon>
        <taxon>Bacillati</taxon>
        <taxon>Actinomycetota</taxon>
        <taxon>Actinomycetes</taxon>
        <taxon>Propionibacteriales</taxon>
        <taxon>Propionibacteriaceae</taxon>
        <taxon>Propionibacterium</taxon>
    </lineage>
</organism>
<sequence length="89" mass="9742">MITAIVFVHADNDRISEVAEQIAGLEHVTEVYSVTGDIDLVVMVRVAGYEEIAPAITDQLKKVPGVIDTDTHLAFRAYSEHDLEAAFSL</sequence>
<dbReference type="Gene3D" id="3.30.70.920">
    <property type="match status" value="1"/>
</dbReference>
<feature type="domain" description="Transcription regulator AsnC/Lrp ligand binding" evidence="1">
    <location>
        <begin position="6"/>
        <end position="76"/>
    </location>
</feature>
<dbReference type="Pfam" id="PF01037">
    <property type="entry name" value="AsnC_trans_reg"/>
    <property type="match status" value="1"/>
</dbReference>
<reference evidence="2" key="1">
    <citation type="submission" date="2014-08" db="EMBL/GenBank/DDBJ databases">
        <authorList>
            <person name="Falentin Helene"/>
        </authorList>
    </citation>
    <scope>NUCLEOTIDE SEQUENCE</scope>
</reference>
<protein>
    <submittedName>
        <fullName evidence="2">Transcriptional regulator, AsnC family</fullName>
    </submittedName>
</protein>
<accession>A0A068VTQ1</accession>
<dbReference type="AlphaFoldDB" id="A0A068VTQ1"/>
<gene>
    <name evidence="2" type="ORF">PFCIRM138_01915</name>
</gene>
<dbReference type="KEGG" id="pfre:RM25_1493"/>
<dbReference type="SUPFAM" id="SSF54909">
    <property type="entry name" value="Dimeric alpha+beta barrel"/>
    <property type="match status" value="1"/>
</dbReference>
<dbReference type="InterPro" id="IPR011008">
    <property type="entry name" value="Dimeric_a/b-barrel"/>
</dbReference>
<dbReference type="PATRIC" id="fig|66712.6.peg.1522"/>
<evidence type="ECO:0000313" key="2">
    <source>
        <dbReference type="EMBL" id="CEP27501.1"/>
    </source>
</evidence>
<dbReference type="InterPro" id="IPR019887">
    <property type="entry name" value="Tscrpt_reg_AsnC/Lrp_C"/>
</dbReference>
<dbReference type="GeneID" id="61221794"/>